<comment type="caution">
    <text evidence="1">The sequence shown here is derived from an EMBL/GenBank/DDBJ whole genome shotgun (WGS) entry which is preliminary data.</text>
</comment>
<dbReference type="Proteomes" id="UP000234626">
    <property type="component" value="Unassembled WGS sequence"/>
</dbReference>
<sequence>MEQWSLGHFVKPTLNTAFLAKNENGTIEIGEAEAELEISATQPDAIFSLLERLRLGDQQAWESVQGTPQDEELALIIGSLNEYGFIRETAPEHTPARKDAILATALDEAEAALRPHQHALTAPLRTLLDRALNADEADFIDLIREEKNAFLLYASLSLISWKTLCPPAVRATTLLMQRMLGEEPAPGTIDFTAFWSGEVRRCLSLIVWALVRSQAPDAARKPLPPLPIDQPDSGTNLALRLERWALHCLASFGESRFAPALRTNAHGAQKSLIEAVYAQEYYITERFIDLVSAAIALRLPRPLKKLLRRYYSEEMGHESYELRTCLALGLSEDELHSALPTPFAQLLCDTYTWLAGHHVVAYAAAATITEGLPGQPNIINEAVATSGLLSAEVNESSRKHEALNEKLFHPYISRLLLAECGEQSVDTQEIARDCYGLLLEMTWRTWEELEKLHVPQARPSLNYRMQDFL</sequence>
<reference evidence="1 2" key="1">
    <citation type="submission" date="2017-12" db="EMBL/GenBank/DDBJ databases">
        <title>Characterization of six clinical isolates of Enterochimera gen. nov., a novel genus of the Yersiniaciae family and the three species Enterochimera arupensis sp. nov., Enterochimera coloradensis sp. nov, and Enterochimera californica sp. nov.</title>
        <authorList>
            <person name="Rossi A."/>
            <person name="Fisher M."/>
        </authorList>
    </citation>
    <scope>NUCLEOTIDE SEQUENCE [LARGE SCALE GENOMIC DNA]</scope>
    <source>
        <strain evidence="1 2">2016Iso1</strain>
    </source>
</reference>
<evidence type="ECO:0000313" key="2">
    <source>
        <dbReference type="Proteomes" id="UP000234626"/>
    </source>
</evidence>
<accession>A0A2N5EJE3</accession>
<evidence type="ECO:0008006" key="3">
    <source>
        <dbReference type="Google" id="ProtNLM"/>
    </source>
</evidence>
<dbReference type="EMBL" id="PJZK01000021">
    <property type="protein sequence ID" value="PLR45687.1"/>
    <property type="molecule type" value="Genomic_DNA"/>
</dbReference>
<protein>
    <recommendedName>
        <fullName evidence="3">Thiaminase-2/PQQC domain-containing protein</fullName>
    </recommendedName>
</protein>
<evidence type="ECO:0000313" key="1">
    <source>
        <dbReference type="EMBL" id="PLR45687.1"/>
    </source>
</evidence>
<dbReference type="RefSeq" id="WP_101835689.1">
    <property type="nucleotide sequence ID" value="NZ_PJZK01000021.1"/>
</dbReference>
<dbReference type="Pfam" id="PF14518">
    <property type="entry name" value="Haem_oxygenas_2"/>
    <property type="match status" value="1"/>
</dbReference>
<proteinExistence type="predicted"/>
<organism evidence="1 2">
    <name type="scientific">Chimaeribacter arupi</name>
    <dbReference type="NCBI Taxonomy" id="2060066"/>
    <lineage>
        <taxon>Bacteria</taxon>
        <taxon>Pseudomonadati</taxon>
        <taxon>Pseudomonadota</taxon>
        <taxon>Gammaproteobacteria</taxon>
        <taxon>Enterobacterales</taxon>
        <taxon>Yersiniaceae</taxon>
        <taxon>Chimaeribacter</taxon>
    </lineage>
</organism>
<dbReference type="SUPFAM" id="SSF48613">
    <property type="entry name" value="Heme oxygenase-like"/>
    <property type="match status" value="1"/>
</dbReference>
<gene>
    <name evidence="1" type="ORF">CYR34_17295</name>
</gene>
<dbReference type="InterPro" id="IPR016084">
    <property type="entry name" value="Haem_Oase-like_multi-hlx"/>
</dbReference>
<keyword evidence="2" id="KW-1185">Reference proteome</keyword>
<dbReference type="OrthoDB" id="7529370at2"/>
<name>A0A2N5EJE3_9GAMM</name>
<dbReference type="AlphaFoldDB" id="A0A2N5EJE3"/>
<dbReference type="Gene3D" id="1.20.910.10">
    <property type="entry name" value="Heme oxygenase-like"/>
    <property type="match status" value="1"/>
</dbReference>